<sequence length="88" mass="9362">MNSRLATAVVGLVASLAISAAVHYVTGWFVFFLAVPFVPLLFRGLRGAGSDESEGPGTPPTPRTCPECGFATTDSEVRYCPRDGTELR</sequence>
<protein>
    <submittedName>
        <fullName evidence="2">Uncharacterized protein</fullName>
    </submittedName>
</protein>
<organism evidence="2 3">
    <name type="scientific">Halarchaeum acidiphilum MH1-52-1</name>
    <dbReference type="NCBI Taxonomy" id="1261545"/>
    <lineage>
        <taxon>Archaea</taxon>
        <taxon>Methanobacteriati</taxon>
        <taxon>Methanobacteriota</taxon>
        <taxon>Stenosarchaea group</taxon>
        <taxon>Halobacteria</taxon>
        <taxon>Halobacteriales</taxon>
        <taxon>Halobacteriaceae</taxon>
    </lineage>
</organism>
<reference evidence="2 3" key="1">
    <citation type="submission" date="2013-09" db="EMBL/GenBank/DDBJ databases">
        <title>Whole genome sequencing of Halarchaeum acidiphilum strain MH1-52-1.</title>
        <authorList>
            <person name="Shimane Y."/>
            <person name="Minegishi H."/>
            <person name="Nishi S."/>
            <person name="Echigo A."/>
            <person name="Shuto A."/>
            <person name="Konishi M."/>
            <person name="Ito T."/>
            <person name="Ohkuma M."/>
            <person name="Ohta Y."/>
            <person name="Nagano Y."/>
            <person name="Tsubouchi T."/>
            <person name="Mori K."/>
            <person name="Usui K."/>
            <person name="Kamekura M."/>
            <person name="Usami R."/>
            <person name="Takaki Y."/>
            <person name="Hatada Y."/>
        </authorList>
    </citation>
    <scope>NUCLEOTIDE SEQUENCE [LARGE SCALE GENOMIC DNA]</scope>
    <source>
        <strain evidence="2 3">JCM 16109</strain>
    </source>
</reference>
<feature type="region of interest" description="Disordered" evidence="1">
    <location>
        <begin position="48"/>
        <end position="69"/>
    </location>
</feature>
<accession>U2YCR7</accession>
<evidence type="ECO:0000313" key="2">
    <source>
        <dbReference type="EMBL" id="GAD51406.1"/>
    </source>
</evidence>
<keyword evidence="3" id="KW-1185">Reference proteome</keyword>
<dbReference type="Proteomes" id="UP000016986">
    <property type="component" value="Unassembled WGS sequence"/>
</dbReference>
<evidence type="ECO:0000256" key="1">
    <source>
        <dbReference type="SAM" id="MobiDB-lite"/>
    </source>
</evidence>
<comment type="caution">
    <text evidence="2">The sequence shown here is derived from an EMBL/GenBank/DDBJ whole genome shotgun (WGS) entry which is preliminary data.</text>
</comment>
<proteinExistence type="predicted"/>
<name>U2YCR7_9EURY</name>
<evidence type="ECO:0000313" key="3">
    <source>
        <dbReference type="Proteomes" id="UP000016986"/>
    </source>
</evidence>
<gene>
    <name evidence="2" type="ORF">MBEHAL_0166</name>
</gene>
<dbReference type="EMBL" id="BATA01000002">
    <property type="protein sequence ID" value="GAD51406.1"/>
    <property type="molecule type" value="Genomic_DNA"/>
</dbReference>
<dbReference type="eggNOG" id="arCOG09272">
    <property type="taxonomic scope" value="Archaea"/>
</dbReference>
<dbReference type="AlphaFoldDB" id="U2YCR7"/>